<organism evidence="2 3">
    <name type="scientific">Coprothermobacter proteolyticus (strain ATCC 35245 / DSM 5265 / OCM 4 / BT)</name>
    <dbReference type="NCBI Taxonomy" id="309798"/>
    <lineage>
        <taxon>Bacteria</taxon>
        <taxon>Pseudomonadati</taxon>
        <taxon>Coprothermobacterota</taxon>
        <taxon>Coprothermobacteria</taxon>
        <taxon>Coprothermobacterales</taxon>
        <taxon>Coprothermobacteraceae</taxon>
        <taxon>Coprothermobacter</taxon>
    </lineage>
</organism>
<reference evidence="3" key="1">
    <citation type="submission" date="2008-08" db="EMBL/GenBank/DDBJ databases">
        <title>The complete genome sequence of Coprothermobacter proteolyticus strain ATCC 5245 / DSM 5265 / BT.</title>
        <authorList>
            <person name="Dodson R.J."/>
            <person name="Durkin A.S."/>
            <person name="Wu M."/>
            <person name="Eisen J."/>
            <person name="Sutton G."/>
        </authorList>
    </citation>
    <scope>NUCLEOTIDE SEQUENCE [LARGE SCALE GENOMIC DNA]</scope>
    <source>
        <strain evidence="3">ATCC 35245 / DSM 5265 / OCM 4 / BT</strain>
    </source>
</reference>
<dbReference type="STRING" id="309798.COPRO5265_0525"/>
<evidence type="ECO:0000259" key="1">
    <source>
        <dbReference type="PROSITE" id="PS51112"/>
    </source>
</evidence>
<dbReference type="KEGG" id="cpo:COPRO5265_0525"/>
<dbReference type="Pfam" id="PF01871">
    <property type="entry name" value="AMMECR1"/>
    <property type="match status" value="1"/>
</dbReference>
<dbReference type="AlphaFoldDB" id="B5Y7Y6"/>
<dbReference type="InterPro" id="IPR023473">
    <property type="entry name" value="AMMECR1"/>
</dbReference>
<evidence type="ECO:0000313" key="2">
    <source>
        <dbReference type="EMBL" id="ACI17564.1"/>
    </source>
</evidence>
<dbReference type="eggNOG" id="COG2078">
    <property type="taxonomic scope" value="Bacteria"/>
</dbReference>
<dbReference type="PANTHER" id="PTHR13016">
    <property type="entry name" value="AMMECR1 HOMOLOG"/>
    <property type="match status" value="1"/>
</dbReference>
<dbReference type="NCBIfam" id="TIGR04335">
    <property type="entry name" value="AmmeMemoSam_A"/>
    <property type="match status" value="1"/>
</dbReference>
<dbReference type="Proteomes" id="UP000001732">
    <property type="component" value="Chromosome"/>
</dbReference>
<dbReference type="EMBL" id="CP001145">
    <property type="protein sequence ID" value="ACI17564.1"/>
    <property type="molecule type" value="Genomic_DNA"/>
</dbReference>
<proteinExistence type="predicted"/>
<dbReference type="RefSeq" id="WP_012544216.1">
    <property type="nucleotide sequence ID" value="NC_011295.1"/>
</dbReference>
<dbReference type="GO" id="GO:0051213">
    <property type="term" value="F:dioxygenase activity"/>
    <property type="evidence" value="ECO:0007669"/>
    <property type="project" value="UniProtKB-KW"/>
</dbReference>
<accession>B5Y7Y6</accession>
<reference evidence="2 3" key="2">
    <citation type="journal article" date="2014" name="Genome Announc.">
        <title>Complete Genome Sequence of Coprothermobacter proteolyticus DSM 5265.</title>
        <authorList>
            <person name="Alexiev A."/>
            <person name="Coil D.A."/>
            <person name="Badger J.H."/>
            <person name="Enticknap J."/>
            <person name="Ward N."/>
            <person name="Robb F.T."/>
            <person name="Eisen J.A."/>
        </authorList>
    </citation>
    <scope>NUCLEOTIDE SEQUENCE [LARGE SCALE GENOMIC DNA]</scope>
    <source>
        <strain evidence="3">ATCC 35245 / DSM 5265 / OCM 4 / BT</strain>
    </source>
</reference>
<sequence length="176" mass="19561">MAEKMHHPYVELAKKALETFVLTGKVIPAPEPLPELFSGRAGCFVTLMENGELRGCIGTIEPVYDNLALEIINNAIAAGTEDPRFPPVRADELPYLDYTVEVLGPLELVRDLSELDPRVYGVVVQSSVRPLRKGVLLPDIEGVDTVDEQIRICRLKAGISGSEPIILYRFRTEKFK</sequence>
<dbReference type="Gene3D" id="3.30.700.20">
    <property type="entry name" value="Hypothetical protein ph0010, domain 1"/>
    <property type="match status" value="1"/>
</dbReference>
<name>B5Y7Y6_COPPD</name>
<dbReference type="InterPro" id="IPR027485">
    <property type="entry name" value="AMMECR1_N"/>
</dbReference>
<keyword evidence="3" id="KW-1185">Reference proteome</keyword>
<dbReference type="InterPro" id="IPR027623">
    <property type="entry name" value="AmmeMemoSam_A"/>
</dbReference>
<feature type="domain" description="AMMECR1" evidence="1">
    <location>
        <begin position="4"/>
        <end position="176"/>
    </location>
</feature>
<keyword evidence="2" id="KW-0560">Oxidoreductase</keyword>
<keyword evidence="2" id="KW-0223">Dioxygenase</keyword>
<dbReference type="InterPro" id="IPR036071">
    <property type="entry name" value="AMMECR1_dom_sf"/>
</dbReference>
<dbReference type="PROSITE" id="PS51112">
    <property type="entry name" value="AMMECR1"/>
    <property type="match status" value="1"/>
</dbReference>
<dbReference type="InterPro" id="IPR002733">
    <property type="entry name" value="AMMECR1_domain"/>
</dbReference>
<dbReference type="SUPFAM" id="SSF143447">
    <property type="entry name" value="AMMECR1-like"/>
    <property type="match status" value="1"/>
</dbReference>
<evidence type="ECO:0000313" key="3">
    <source>
        <dbReference type="Proteomes" id="UP000001732"/>
    </source>
</evidence>
<protein>
    <submittedName>
        <fullName evidence="2">Putative 3,4-dihydroxyphenylacetate 2,3-dioxygenase</fullName>
    </submittedName>
</protein>
<gene>
    <name evidence="2" type="ordered locus">COPRO5265_0525</name>
</gene>
<dbReference type="PANTHER" id="PTHR13016:SF0">
    <property type="entry name" value="AMME SYNDROME CANDIDATE GENE 1 PROTEIN"/>
    <property type="match status" value="1"/>
</dbReference>